<gene>
    <name evidence="4" type="ORF">GPECTOR_35g822</name>
</gene>
<protein>
    <recommendedName>
        <fullName evidence="3">DUF5745 domain-containing protein</fullName>
    </recommendedName>
</protein>
<accession>A0A150GC27</accession>
<evidence type="ECO:0000256" key="2">
    <source>
        <dbReference type="SAM" id="MobiDB-lite"/>
    </source>
</evidence>
<feature type="coiled-coil region" evidence="1">
    <location>
        <begin position="703"/>
        <end position="771"/>
    </location>
</feature>
<evidence type="ECO:0000256" key="1">
    <source>
        <dbReference type="SAM" id="Coils"/>
    </source>
</evidence>
<feature type="domain" description="DUF5745" evidence="3">
    <location>
        <begin position="58"/>
        <end position="113"/>
    </location>
</feature>
<sequence length="825" mass="88309">MDEGFTSEELVQACNRVLVFAGLVARVANAEEVRVVCSSTGLFVAALEAFLQHRLEDITRSPATVAERAYNIGKVVDVLSMILSCDLSHISGARIVEGNLEDISNLLELLAALCQDKPLLDPPKEEKDPHAGASRGAEPAWSRDEAGRGPPAQGPDSEVDEGEGEEEEEEYSFGEPGDSAGDSPGEEEASDRGSSGAEHSSGDEQGPGPSQRRLHGSRPGAREHHGIRVPEPPGRASGARSGRQAAQTQRQPSAKQRNLSPIPEARDSRGADGGQDQGEAGGAASRTGAGGRARPRGQSADGGRARGASGGGASSAISIPSHADDEEAWPGSGFHPEDAAAAPPMQPPDHAQRAWSDAAHRSWRSGASTSTLLERALSHADATLHDLGQEYEDYYYGHDADQDGDQGRSRVRRGASQRIRTRMGAAAGGSSRASGDGGSSRSSAGRKPVLHSLEAASWPDGEHGTNKQQRTFLRRAQRALHGEASGDGSRGRLSSAPSSSTATRSTRSTGAGVPRARKKGAPGTATSGRAQRTRGSQQQGASGRYPDTEAVLQTLYPSVTALPDADRQARKLMQRTATTYSSSLPVSVGGKGVAGLAGSQGLHATGVAKHGMQLNADLEGKLRYVFGLATEHPKQRAARSAVQQLSIHEEHLRHVRRRELVERLGEARARREAAQRLNTNRLQERRQMRRAVQAELALREAFLEVLEGEKEVLLAARREAKAKAEFPQYKSAMRKAEAQYMQLFNTLEKYLASERQQRVRANMEAVEAQRQGNQLAASVVQDRMRETLGRIAQQEEAFLARHSIATRPAAKQALVSQVRQLLGLH</sequence>
<feature type="compositionally biased region" description="Acidic residues" evidence="2">
    <location>
        <begin position="157"/>
        <end position="172"/>
    </location>
</feature>
<feature type="region of interest" description="Disordered" evidence="2">
    <location>
        <begin position="120"/>
        <end position="366"/>
    </location>
</feature>
<dbReference type="InterPro" id="IPR044039">
    <property type="entry name" value="DUF5745"/>
</dbReference>
<organism evidence="4 5">
    <name type="scientific">Gonium pectorale</name>
    <name type="common">Green alga</name>
    <dbReference type="NCBI Taxonomy" id="33097"/>
    <lineage>
        <taxon>Eukaryota</taxon>
        <taxon>Viridiplantae</taxon>
        <taxon>Chlorophyta</taxon>
        <taxon>core chlorophytes</taxon>
        <taxon>Chlorophyceae</taxon>
        <taxon>CS clade</taxon>
        <taxon>Chlamydomonadales</taxon>
        <taxon>Volvocaceae</taxon>
        <taxon>Gonium</taxon>
    </lineage>
</organism>
<feature type="compositionally biased region" description="Basic and acidic residues" evidence="2">
    <location>
        <begin position="120"/>
        <end position="130"/>
    </location>
</feature>
<evidence type="ECO:0000313" key="4">
    <source>
        <dbReference type="EMBL" id="KXZ47384.1"/>
    </source>
</evidence>
<feature type="compositionally biased region" description="Basic residues" evidence="2">
    <location>
        <begin position="409"/>
        <end position="421"/>
    </location>
</feature>
<dbReference type="AlphaFoldDB" id="A0A150GC27"/>
<dbReference type="PANTHER" id="PTHR22545:SF0">
    <property type="entry name" value="CENTROSOMAL PROTEIN OF 95 KDA"/>
    <property type="match status" value="1"/>
</dbReference>
<evidence type="ECO:0000313" key="5">
    <source>
        <dbReference type="Proteomes" id="UP000075714"/>
    </source>
</evidence>
<evidence type="ECO:0000259" key="3">
    <source>
        <dbReference type="Pfam" id="PF19016"/>
    </source>
</evidence>
<keyword evidence="1" id="KW-0175">Coiled coil</keyword>
<dbReference type="GO" id="GO:0000922">
    <property type="term" value="C:spindle pole"/>
    <property type="evidence" value="ECO:0007669"/>
    <property type="project" value="InterPro"/>
</dbReference>
<feature type="compositionally biased region" description="Basic and acidic residues" evidence="2">
    <location>
        <begin position="396"/>
        <end position="408"/>
    </location>
</feature>
<feature type="compositionally biased region" description="Gly residues" evidence="2">
    <location>
        <begin position="271"/>
        <end position="281"/>
    </location>
</feature>
<name>A0A150GC27_GONPE</name>
<comment type="caution">
    <text evidence="4">The sequence shown here is derived from an EMBL/GenBank/DDBJ whole genome shotgun (WGS) entry which is preliminary data.</text>
</comment>
<feature type="compositionally biased region" description="Polar residues" evidence="2">
    <location>
        <begin position="524"/>
        <end position="541"/>
    </location>
</feature>
<feature type="region of interest" description="Disordered" evidence="2">
    <location>
        <begin position="396"/>
        <end position="447"/>
    </location>
</feature>
<dbReference type="OrthoDB" id="545730at2759"/>
<keyword evidence="5" id="KW-1185">Reference proteome</keyword>
<feature type="compositionally biased region" description="Polar residues" evidence="2">
    <location>
        <begin position="248"/>
        <end position="259"/>
    </location>
</feature>
<proteinExistence type="predicted"/>
<feature type="compositionally biased region" description="Low complexity" evidence="2">
    <location>
        <begin position="424"/>
        <end position="446"/>
    </location>
</feature>
<feature type="compositionally biased region" description="Low complexity" evidence="2">
    <location>
        <begin position="491"/>
        <end position="512"/>
    </location>
</feature>
<feature type="compositionally biased region" description="Low complexity" evidence="2">
    <location>
        <begin position="234"/>
        <end position="247"/>
    </location>
</feature>
<reference evidence="5" key="1">
    <citation type="journal article" date="2016" name="Nat. Commun.">
        <title>The Gonium pectorale genome demonstrates co-option of cell cycle regulation during the evolution of multicellularity.</title>
        <authorList>
            <person name="Hanschen E.R."/>
            <person name="Marriage T.N."/>
            <person name="Ferris P.J."/>
            <person name="Hamaji T."/>
            <person name="Toyoda A."/>
            <person name="Fujiyama A."/>
            <person name="Neme R."/>
            <person name="Noguchi H."/>
            <person name="Minakuchi Y."/>
            <person name="Suzuki M."/>
            <person name="Kawai-Toyooka H."/>
            <person name="Smith D.R."/>
            <person name="Sparks H."/>
            <person name="Anderson J."/>
            <person name="Bakaric R."/>
            <person name="Luria V."/>
            <person name="Karger A."/>
            <person name="Kirschner M.W."/>
            <person name="Durand P.M."/>
            <person name="Michod R.E."/>
            <person name="Nozaki H."/>
            <person name="Olson B.J."/>
        </authorList>
    </citation>
    <scope>NUCLEOTIDE SEQUENCE [LARGE SCALE GENOMIC DNA]</scope>
    <source>
        <strain evidence="5">NIES-2863</strain>
    </source>
</reference>
<dbReference type="PANTHER" id="PTHR22545">
    <property type="entry name" value="CENTROSOMAL PROTEIN OF 95 KDA"/>
    <property type="match status" value="1"/>
</dbReference>
<dbReference type="EMBL" id="LSYV01000036">
    <property type="protein sequence ID" value="KXZ47384.1"/>
    <property type="molecule type" value="Genomic_DNA"/>
</dbReference>
<feature type="region of interest" description="Disordered" evidence="2">
    <location>
        <begin position="480"/>
        <end position="547"/>
    </location>
</feature>
<dbReference type="InterPro" id="IPR026619">
    <property type="entry name" value="CEP95"/>
</dbReference>
<dbReference type="Pfam" id="PF19016">
    <property type="entry name" value="DUF5745"/>
    <property type="match status" value="1"/>
</dbReference>
<dbReference type="Proteomes" id="UP000075714">
    <property type="component" value="Unassembled WGS sequence"/>
</dbReference>